<accession>A0A6P8DYR7</accession>
<reference evidence="1" key="1">
    <citation type="journal article" date="2020" name="Plant Biotechnol. J.">
        <title>The pomegranate (Punica granatum L.) draft genome dissects genetic divergence between soft- and hard-seeded cultivars.</title>
        <authorList>
            <person name="Luo X."/>
            <person name="Li H."/>
            <person name="Wu Z."/>
            <person name="Yao W."/>
            <person name="Zhao P."/>
            <person name="Cao D."/>
            <person name="Yu H."/>
            <person name="Li K."/>
            <person name="Poudel K."/>
            <person name="Zhao D."/>
            <person name="Zhang F."/>
            <person name="Xia X."/>
            <person name="Chen L."/>
            <person name="Wang Q."/>
            <person name="Jing D."/>
            <person name="Cao S."/>
        </authorList>
    </citation>
    <scope>NUCLEOTIDE SEQUENCE [LARGE SCALE GENOMIC DNA]</scope>
    <source>
        <strain evidence="1">cv. Tunisia</strain>
    </source>
</reference>
<dbReference type="AlphaFoldDB" id="A0A6P8DYR7"/>
<evidence type="ECO:0000313" key="2">
    <source>
        <dbReference type="RefSeq" id="XP_031402707.1"/>
    </source>
</evidence>
<dbReference type="RefSeq" id="XP_031402707.1">
    <property type="nucleotide sequence ID" value="XM_031546847.1"/>
</dbReference>
<evidence type="ECO:0000313" key="1">
    <source>
        <dbReference type="Proteomes" id="UP000515151"/>
    </source>
</evidence>
<dbReference type="Pfam" id="PF07207">
    <property type="entry name" value="Lir1"/>
    <property type="match status" value="1"/>
</dbReference>
<dbReference type="PANTHER" id="PTHR36762">
    <property type="entry name" value="LIGHT-REGULATED PROTEIN 1, CHLOROPLASTIC"/>
    <property type="match status" value="1"/>
</dbReference>
<dbReference type="GeneID" id="116212285"/>
<protein>
    <submittedName>
        <fullName evidence="2">Light-regulated protein, chloroplastic-like</fullName>
    </submittedName>
</protein>
<dbReference type="GO" id="GO:0009507">
    <property type="term" value="C:chloroplast"/>
    <property type="evidence" value="ECO:0007669"/>
    <property type="project" value="InterPro"/>
</dbReference>
<gene>
    <name evidence="2" type="primary">LOC116212285</name>
</gene>
<name>A0A6P8DYR7_PUNGR</name>
<dbReference type="Proteomes" id="UP000515151">
    <property type="component" value="Chromosome 6"/>
</dbReference>
<organism evidence="1 2">
    <name type="scientific">Punica granatum</name>
    <name type="common">Pomegranate</name>
    <dbReference type="NCBI Taxonomy" id="22663"/>
    <lineage>
        <taxon>Eukaryota</taxon>
        <taxon>Viridiplantae</taxon>
        <taxon>Streptophyta</taxon>
        <taxon>Embryophyta</taxon>
        <taxon>Tracheophyta</taxon>
        <taxon>Spermatophyta</taxon>
        <taxon>Magnoliopsida</taxon>
        <taxon>eudicotyledons</taxon>
        <taxon>Gunneridae</taxon>
        <taxon>Pentapetalae</taxon>
        <taxon>rosids</taxon>
        <taxon>malvids</taxon>
        <taxon>Myrtales</taxon>
        <taxon>Lythraceae</taxon>
        <taxon>Punica</taxon>
    </lineage>
</organism>
<dbReference type="PANTHER" id="PTHR36762:SF2">
    <property type="entry name" value="LIGHT-REGULATED PROTEIN 1, CHLOROPLASTIC"/>
    <property type="match status" value="1"/>
</dbReference>
<dbReference type="OrthoDB" id="2011897at2759"/>
<sequence length="160" mass="17453">MQAAIFSVSQPLPLLKPTKTLASPWKSIPRLRASRPPTIRAVAGSNDPSAVDYSSTTSVFPAEACETIGGDACAAEMYPEVKLTPEADGNEPRTASENVDREYYEYNSPKTYMLLELFSENFTRLMLYVAVSGICRVFPGEACDDLGGEFCGADYQKGVY</sequence>
<keyword evidence="1" id="KW-1185">Reference proteome</keyword>
<proteinExistence type="predicted"/>
<dbReference type="InterPro" id="IPR009856">
    <property type="entry name" value="Lir1"/>
</dbReference>
<reference evidence="2" key="2">
    <citation type="submission" date="2025-08" db="UniProtKB">
        <authorList>
            <consortium name="RefSeq"/>
        </authorList>
    </citation>
    <scope>IDENTIFICATION</scope>
    <source>
        <tissue evidence="2">Leaf</tissue>
    </source>
</reference>